<evidence type="ECO:0000259" key="1">
    <source>
        <dbReference type="Pfam" id="PF04424"/>
    </source>
</evidence>
<dbReference type="GO" id="GO:0071108">
    <property type="term" value="P:protein K48-linked deubiquitination"/>
    <property type="evidence" value="ECO:0007669"/>
    <property type="project" value="TreeGrafter"/>
</dbReference>
<dbReference type="AlphaFoldDB" id="A0A812YKF5"/>
<reference evidence="2" key="1">
    <citation type="submission" date="2021-02" db="EMBL/GenBank/DDBJ databases">
        <authorList>
            <person name="Dougan E. K."/>
            <person name="Rhodes N."/>
            <person name="Thang M."/>
            <person name="Chan C."/>
        </authorList>
    </citation>
    <scope>NUCLEOTIDE SEQUENCE</scope>
</reference>
<dbReference type="GO" id="GO:1990380">
    <property type="term" value="F:K48-linked deubiquitinase activity"/>
    <property type="evidence" value="ECO:0007669"/>
    <property type="project" value="InterPro"/>
</dbReference>
<proteinExistence type="predicted"/>
<gene>
    <name evidence="2" type="primary">mindy1</name>
    <name evidence="2" type="ORF">SPIL2461_LOCUS23364</name>
</gene>
<dbReference type="EMBL" id="CAJNIZ010048192">
    <property type="protein sequence ID" value="CAE7784312.1"/>
    <property type="molecule type" value="Genomic_DNA"/>
</dbReference>
<dbReference type="GO" id="GO:0005829">
    <property type="term" value="C:cytosol"/>
    <property type="evidence" value="ECO:0007669"/>
    <property type="project" value="TreeGrafter"/>
</dbReference>
<name>A0A812YKF5_SYMPI</name>
<sequence>MEEDSTDNYRLKDVVFFGAQRRILLQSKNGPCPLLAICNVLLLRNVLKISPDTRYVTFTELVQMVSDWLFEANSKDSGGDSSRAANLRESLNSCLEVLPKLNVGLDVNCRFGGVADFEYTQETTVFDMLDIALYHGWIITEEDTRSHEVLSHLSYNQVVEKLIAYEELQTNMREDGGTQSPQSEKTLEEGLLIKEFLDRTQTQISPEGLLALQWAVRERQLAVFFRNSHFNTLLKFEGQLYLLCTDIAFANSDVLWERFDQVDGDTEYVDADFRSGQQAGGPRLYAGCSRIQRMKC</sequence>
<evidence type="ECO:0000313" key="2">
    <source>
        <dbReference type="EMBL" id="CAE7784312.1"/>
    </source>
</evidence>
<dbReference type="PANTHER" id="PTHR18063:SF6">
    <property type="entry name" value="UBIQUITIN CARBOXYL-TERMINAL HYDROLASE"/>
    <property type="match status" value="1"/>
</dbReference>
<accession>A0A812YKF5</accession>
<dbReference type="GO" id="GO:0004843">
    <property type="term" value="F:cysteine-type deubiquitinase activity"/>
    <property type="evidence" value="ECO:0007669"/>
    <property type="project" value="InterPro"/>
</dbReference>
<dbReference type="InterPro" id="IPR033979">
    <property type="entry name" value="MINDY_domain"/>
</dbReference>
<dbReference type="Proteomes" id="UP000649617">
    <property type="component" value="Unassembled WGS sequence"/>
</dbReference>
<dbReference type="Pfam" id="PF04424">
    <property type="entry name" value="MINDY_DUB"/>
    <property type="match status" value="1"/>
</dbReference>
<dbReference type="GO" id="GO:0016807">
    <property type="term" value="F:cysteine-type carboxypeptidase activity"/>
    <property type="evidence" value="ECO:0007669"/>
    <property type="project" value="TreeGrafter"/>
</dbReference>
<comment type="caution">
    <text evidence="2">The sequence shown here is derived from an EMBL/GenBank/DDBJ whole genome shotgun (WGS) entry which is preliminary data.</text>
</comment>
<dbReference type="GO" id="GO:0071944">
    <property type="term" value="C:cell periphery"/>
    <property type="evidence" value="ECO:0007669"/>
    <property type="project" value="TreeGrafter"/>
</dbReference>
<organism evidence="2 3">
    <name type="scientific">Symbiodinium pilosum</name>
    <name type="common">Dinoflagellate</name>
    <dbReference type="NCBI Taxonomy" id="2952"/>
    <lineage>
        <taxon>Eukaryota</taxon>
        <taxon>Sar</taxon>
        <taxon>Alveolata</taxon>
        <taxon>Dinophyceae</taxon>
        <taxon>Suessiales</taxon>
        <taxon>Symbiodiniaceae</taxon>
        <taxon>Symbiodinium</taxon>
    </lineage>
</organism>
<dbReference type="OrthoDB" id="10261212at2759"/>
<evidence type="ECO:0000313" key="3">
    <source>
        <dbReference type="Proteomes" id="UP000649617"/>
    </source>
</evidence>
<keyword evidence="3" id="KW-1185">Reference proteome</keyword>
<protein>
    <submittedName>
        <fullName evidence="2">Mindy1 protein</fullName>
    </submittedName>
</protein>
<feature type="domain" description="MINDY deubiquitinase" evidence="1">
    <location>
        <begin position="8"/>
        <end position="273"/>
    </location>
</feature>
<dbReference type="InterPro" id="IPR007518">
    <property type="entry name" value="MINDY"/>
</dbReference>
<dbReference type="PANTHER" id="PTHR18063">
    <property type="entry name" value="NF-E2 INDUCIBLE PROTEIN"/>
    <property type="match status" value="1"/>
</dbReference>